<evidence type="ECO:0000313" key="1">
    <source>
        <dbReference type="EMBL" id="GBN92578.1"/>
    </source>
</evidence>
<name>A0A4Y2SW12_ARAVE</name>
<organism evidence="1 2">
    <name type="scientific">Araneus ventricosus</name>
    <name type="common">Orbweaver spider</name>
    <name type="synonym">Epeira ventricosa</name>
    <dbReference type="NCBI Taxonomy" id="182803"/>
    <lineage>
        <taxon>Eukaryota</taxon>
        <taxon>Metazoa</taxon>
        <taxon>Ecdysozoa</taxon>
        <taxon>Arthropoda</taxon>
        <taxon>Chelicerata</taxon>
        <taxon>Arachnida</taxon>
        <taxon>Araneae</taxon>
        <taxon>Araneomorphae</taxon>
        <taxon>Entelegynae</taxon>
        <taxon>Araneoidea</taxon>
        <taxon>Araneidae</taxon>
        <taxon>Araneus</taxon>
    </lineage>
</organism>
<reference evidence="1 2" key="1">
    <citation type="journal article" date="2019" name="Sci. Rep.">
        <title>Orb-weaving spider Araneus ventricosus genome elucidates the spidroin gene catalogue.</title>
        <authorList>
            <person name="Kono N."/>
            <person name="Nakamura H."/>
            <person name="Ohtoshi R."/>
            <person name="Moran D.A.P."/>
            <person name="Shinohara A."/>
            <person name="Yoshida Y."/>
            <person name="Fujiwara M."/>
            <person name="Mori M."/>
            <person name="Tomita M."/>
            <person name="Arakawa K."/>
        </authorList>
    </citation>
    <scope>NUCLEOTIDE SEQUENCE [LARGE SCALE GENOMIC DNA]</scope>
</reference>
<accession>A0A4Y2SW12</accession>
<dbReference type="EMBL" id="BGPR01024466">
    <property type="protein sequence ID" value="GBN92578.1"/>
    <property type="molecule type" value="Genomic_DNA"/>
</dbReference>
<evidence type="ECO:0000313" key="2">
    <source>
        <dbReference type="Proteomes" id="UP000499080"/>
    </source>
</evidence>
<gene>
    <name evidence="1" type="ORF">AVEN_112886_1</name>
</gene>
<proteinExistence type="predicted"/>
<dbReference type="AlphaFoldDB" id="A0A4Y2SW12"/>
<keyword evidence="2" id="KW-1185">Reference proteome</keyword>
<protein>
    <submittedName>
        <fullName evidence="1">Uncharacterized protein</fullName>
    </submittedName>
</protein>
<comment type="caution">
    <text evidence="1">The sequence shown here is derived from an EMBL/GenBank/DDBJ whole genome shotgun (WGS) entry which is preliminary data.</text>
</comment>
<sequence length="125" mass="13740">MVQLRTPVVANRNERLKLALHWTVSQRVSVVQRCARAGDDATPRTDCDVKHLPRHVAIACSSTISRRCHLSTGRHSSTLRQQCSRVSGYNIPPAVDRQGCCHGMATTIPGPNAIRLLIVSNMCTV</sequence>
<dbReference type="Proteomes" id="UP000499080">
    <property type="component" value="Unassembled WGS sequence"/>
</dbReference>